<feature type="region of interest" description="Disordered" evidence="1">
    <location>
        <begin position="1"/>
        <end position="23"/>
    </location>
</feature>
<reference evidence="2 3" key="1">
    <citation type="submission" date="2024-02" db="EMBL/GenBank/DDBJ databases">
        <title>High-quality chromosome-scale genome assembly of Pensacola bahiagrass (Paspalum notatum Flugge var. saurae).</title>
        <authorList>
            <person name="Vega J.M."/>
            <person name="Podio M."/>
            <person name="Orjuela J."/>
            <person name="Siena L.A."/>
            <person name="Pessino S.C."/>
            <person name="Combes M.C."/>
            <person name="Mariac C."/>
            <person name="Albertini E."/>
            <person name="Pupilli F."/>
            <person name="Ortiz J.P.A."/>
            <person name="Leblanc O."/>
        </authorList>
    </citation>
    <scope>NUCLEOTIDE SEQUENCE [LARGE SCALE GENOMIC DNA]</scope>
    <source>
        <strain evidence="2">R1</strain>
        <tissue evidence="2">Leaf</tissue>
    </source>
</reference>
<keyword evidence="3" id="KW-1185">Reference proteome</keyword>
<sequence length="316" mass="32851">MDAATAMKRKGAEAPAPWLHDGVPAPATKIRRLDAEVPPVEPGAGAPLVGPSAGVPPPPPPHQAAFGVEGAPVIGDVAARGMDATALLKRKCADAPQPWLDADGVPVPATKIRRLDAAEVLPSAEYAAGVAPQPFAMEEAARVSGGVAPVVVAAPAANEERAIVVYQPAEAARSLLLGPLRPGASLRVSSDWIHGLRSTMLQEASNHRALFEQLASSDENPNLAMVPWTPAQVHAHAASGSRAAAAAEMMDADQDGDGASMEVEHGVEARPMPPAGGPLQGEPFQQEQWPMQHCVAPQQLQLPAATYQPSPITWSW</sequence>
<evidence type="ECO:0000256" key="1">
    <source>
        <dbReference type="SAM" id="MobiDB-lite"/>
    </source>
</evidence>
<evidence type="ECO:0000313" key="2">
    <source>
        <dbReference type="EMBL" id="WVZ65419.1"/>
    </source>
</evidence>
<dbReference type="AlphaFoldDB" id="A0AAQ3T3W5"/>
<gene>
    <name evidence="2" type="ORF">U9M48_014784</name>
</gene>
<dbReference type="PANTHER" id="PTHR35510:SF3">
    <property type="entry name" value="OS09G0494500 PROTEIN"/>
    <property type="match status" value="1"/>
</dbReference>
<organism evidence="2 3">
    <name type="scientific">Paspalum notatum var. saurae</name>
    <dbReference type="NCBI Taxonomy" id="547442"/>
    <lineage>
        <taxon>Eukaryota</taxon>
        <taxon>Viridiplantae</taxon>
        <taxon>Streptophyta</taxon>
        <taxon>Embryophyta</taxon>
        <taxon>Tracheophyta</taxon>
        <taxon>Spermatophyta</taxon>
        <taxon>Magnoliopsida</taxon>
        <taxon>Liliopsida</taxon>
        <taxon>Poales</taxon>
        <taxon>Poaceae</taxon>
        <taxon>PACMAD clade</taxon>
        <taxon>Panicoideae</taxon>
        <taxon>Andropogonodae</taxon>
        <taxon>Paspaleae</taxon>
        <taxon>Paspalinae</taxon>
        <taxon>Paspalum</taxon>
    </lineage>
</organism>
<dbReference type="EMBL" id="CP144747">
    <property type="protein sequence ID" value="WVZ65419.1"/>
    <property type="molecule type" value="Genomic_DNA"/>
</dbReference>
<protein>
    <submittedName>
        <fullName evidence="2">Uncharacterized protein</fullName>
    </submittedName>
</protein>
<accession>A0AAQ3T3W5</accession>
<evidence type="ECO:0000313" key="3">
    <source>
        <dbReference type="Proteomes" id="UP001341281"/>
    </source>
</evidence>
<name>A0AAQ3T3W5_PASNO</name>
<proteinExistence type="predicted"/>
<dbReference type="Proteomes" id="UP001341281">
    <property type="component" value="Chromosome 03"/>
</dbReference>
<dbReference type="PANTHER" id="PTHR35510">
    <property type="entry name" value="DBH-LIKE MONOOXYGENASE"/>
    <property type="match status" value="1"/>
</dbReference>